<protein>
    <recommendedName>
        <fullName evidence="6">Glycosyltransferase</fullName>
        <ecNumber evidence="6">2.4.1.-</ecNumber>
    </recommendedName>
</protein>
<dbReference type="KEGG" id="cmo:103483202"/>
<dbReference type="Gramene" id="MELO3C006042.2.1">
    <property type="protein sequence ID" value="MELO3C006042.2.1"/>
    <property type="gene ID" value="MELO3C006042.2"/>
</dbReference>
<sequence length="482" mass="53279">MEEPKQREEQQEVESPTPHVVMMPSPGMGHLIPLVEFAKRLVLLHRFTVTFVIPSGGPPSKAQISVLSSLPSAIDHVFLPPPSLNDLPPQTKAETIIVLSVTRSLPSLRDQFKSMVTQRNLVAFVVDQFGTIAFDLVREFNVPPYVYLPCSATTLSLILHMSDLDKSVVGDYTDLTEPIRLPACSPIPAKALPDPFLDRKDDSYKYFLESMSRFGLAEGIFVNSFPELEPNPINALKSEESYPPIHPVGPIVKIDSSGSEEGIECLNWLDEQPHGSVLFVSFGSGGTLSSIQNNELAMGLEMSGQKFIWVVRSPHDKEANASFFSVHSENDPLQFLPEGFVERNRGRGLVLPSWAPQAQILSHGSTGGFLSHCGWNSTLESLVNGVPLIAWPLYAEQKLNSVILTEEIKVALKLKMNEESGIIEKEEIAKVVKSLFESEEGQKVREKMEELRAAGERAVGEGGSSSRTLLEVVQKWRNKVSR</sequence>
<dbReference type="PANTHER" id="PTHR48046:SF6">
    <property type="entry name" value="GLYCOSYLTRANSFERASE"/>
    <property type="match status" value="1"/>
</dbReference>
<evidence type="ECO:0000256" key="4">
    <source>
        <dbReference type="ARBA" id="ARBA00022679"/>
    </source>
</evidence>
<dbReference type="EC" id="2.4.1.-" evidence="6"/>
<comment type="pathway">
    <text evidence="1">Secondary metabolite biosynthesis; terpenoid biosynthesis.</text>
</comment>
<organism evidence="8 9">
    <name type="scientific">Cucumis melo</name>
    <name type="common">Muskmelon</name>
    <dbReference type="NCBI Taxonomy" id="3656"/>
    <lineage>
        <taxon>Eukaryota</taxon>
        <taxon>Viridiplantae</taxon>
        <taxon>Streptophyta</taxon>
        <taxon>Embryophyta</taxon>
        <taxon>Tracheophyta</taxon>
        <taxon>Spermatophyta</taxon>
        <taxon>Magnoliopsida</taxon>
        <taxon>eudicotyledons</taxon>
        <taxon>Gunneridae</taxon>
        <taxon>Pentapetalae</taxon>
        <taxon>rosids</taxon>
        <taxon>fabids</taxon>
        <taxon>Cucurbitales</taxon>
        <taxon>Cucurbitaceae</taxon>
        <taxon>Benincaseae</taxon>
        <taxon>Cucumis</taxon>
    </lineage>
</organism>
<keyword evidence="8" id="KW-1185">Reference proteome</keyword>
<dbReference type="RefSeq" id="XP_008437917.2">
    <property type="nucleotide sequence ID" value="XM_008439695.3"/>
</dbReference>
<keyword evidence="3 5" id="KW-0328">Glycosyltransferase</keyword>
<feature type="region of interest" description="Disordered" evidence="7">
    <location>
        <begin position="1"/>
        <end position="20"/>
    </location>
</feature>
<dbReference type="Proteomes" id="UP001652600">
    <property type="component" value="Chromosome 6"/>
</dbReference>
<feature type="compositionally biased region" description="Basic and acidic residues" evidence="7">
    <location>
        <begin position="1"/>
        <end position="10"/>
    </location>
</feature>
<evidence type="ECO:0000256" key="1">
    <source>
        <dbReference type="ARBA" id="ARBA00004721"/>
    </source>
</evidence>
<evidence type="ECO:0000256" key="3">
    <source>
        <dbReference type="ARBA" id="ARBA00022676"/>
    </source>
</evidence>
<dbReference type="PANTHER" id="PTHR48046">
    <property type="entry name" value="UDP-GLYCOSYLTRANSFERASE 72E1"/>
    <property type="match status" value="1"/>
</dbReference>
<dbReference type="PROSITE" id="PS00375">
    <property type="entry name" value="UDPGT"/>
    <property type="match status" value="1"/>
</dbReference>
<dbReference type="InParanoid" id="A0A1S3AVQ7"/>
<evidence type="ECO:0000256" key="7">
    <source>
        <dbReference type="SAM" id="MobiDB-lite"/>
    </source>
</evidence>
<dbReference type="AlphaFoldDB" id="A0A1S3AVQ7"/>
<evidence type="ECO:0000313" key="8">
    <source>
        <dbReference type="Proteomes" id="UP001652600"/>
    </source>
</evidence>
<dbReference type="GO" id="GO:0008194">
    <property type="term" value="F:UDP-glycosyltransferase activity"/>
    <property type="evidence" value="ECO:0007669"/>
    <property type="project" value="InterPro"/>
</dbReference>
<evidence type="ECO:0000256" key="6">
    <source>
        <dbReference type="RuleBase" id="RU362057"/>
    </source>
</evidence>
<dbReference type="InterPro" id="IPR035595">
    <property type="entry name" value="UDP_glycos_trans_CS"/>
</dbReference>
<comment type="similarity">
    <text evidence="2 5">Belongs to the UDP-glycosyltransferase family.</text>
</comment>
<accession>A0A1S3AVQ7</accession>
<dbReference type="GeneID" id="103483202"/>
<dbReference type="CDD" id="cd03784">
    <property type="entry name" value="GT1_Gtf-like"/>
    <property type="match status" value="1"/>
</dbReference>
<gene>
    <name evidence="9" type="primary">LOC103483202</name>
</gene>
<dbReference type="InterPro" id="IPR002213">
    <property type="entry name" value="UDP_glucos_trans"/>
</dbReference>
<evidence type="ECO:0000256" key="5">
    <source>
        <dbReference type="RuleBase" id="RU003718"/>
    </source>
</evidence>
<dbReference type="SUPFAM" id="SSF53756">
    <property type="entry name" value="UDP-Glycosyltransferase/glycogen phosphorylase"/>
    <property type="match status" value="1"/>
</dbReference>
<keyword evidence="4 5" id="KW-0808">Transferase</keyword>
<evidence type="ECO:0000313" key="9">
    <source>
        <dbReference type="RefSeq" id="XP_008437917.2"/>
    </source>
</evidence>
<dbReference type="eggNOG" id="KOG1192">
    <property type="taxonomic scope" value="Eukaryota"/>
</dbReference>
<dbReference type="Gene3D" id="3.40.50.2000">
    <property type="entry name" value="Glycogen Phosphorylase B"/>
    <property type="match status" value="2"/>
</dbReference>
<proteinExistence type="inferred from homology"/>
<evidence type="ECO:0000256" key="2">
    <source>
        <dbReference type="ARBA" id="ARBA00009995"/>
    </source>
</evidence>
<dbReference type="Pfam" id="PF00201">
    <property type="entry name" value="UDPGT"/>
    <property type="match status" value="1"/>
</dbReference>
<reference evidence="9" key="1">
    <citation type="submission" date="2025-08" db="UniProtKB">
        <authorList>
            <consortium name="RefSeq"/>
        </authorList>
    </citation>
    <scope>IDENTIFICATION</scope>
    <source>
        <tissue evidence="9">Stem</tissue>
    </source>
</reference>
<name>A0A1S3AVQ7_CUCME</name>